<dbReference type="SMART" id="SM00236">
    <property type="entry name" value="fCBD"/>
    <property type="match status" value="1"/>
</dbReference>
<evidence type="ECO:0000259" key="8">
    <source>
        <dbReference type="PROSITE" id="PS51164"/>
    </source>
</evidence>
<comment type="catalytic activity">
    <reaction evidence="1">
        <text>Endohydrolysis of (1-&gt;4)-beta-D-glucosidic linkages in cellulose, lichenin and cereal beta-D-glucans.</text>
        <dbReference type="EC" id="3.2.1.4"/>
    </reaction>
</comment>
<feature type="domain" description="CBM1" evidence="8">
    <location>
        <begin position="1"/>
        <end position="26"/>
    </location>
</feature>
<dbReference type="GO" id="GO:0009251">
    <property type="term" value="P:glucan catabolic process"/>
    <property type="evidence" value="ECO:0007669"/>
    <property type="project" value="TreeGrafter"/>
</dbReference>
<evidence type="ECO:0000256" key="3">
    <source>
        <dbReference type="ARBA" id="ARBA00012601"/>
    </source>
</evidence>
<dbReference type="EC" id="3.2.1.4" evidence="3"/>
<keyword evidence="5 7" id="KW-0378">Hydrolase</keyword>
<protein>
    <recommendedName>
        <fullName evidence="3">cellulase</fullName>
        <ecNumber evidence="3">3.2.1.4</ecNumber>
    </recommendedName>
</protein>
<dbReference type="GO" id="GO:0008810">
    <property type="term" value="F:cellulase activity"/>
    <property type="evidence" value="ECO:0007669"/>
    <property type="project" value="UniProtKB-EC"/>
</dbReference>
<dbReference type="Pfam" id="PF00150">
    <property type="entry name" value="Cellulase"/>
    <property type="match status" value="1"/>
</dbReference>
<dbReference type="PANTHER" id="PTHR34142">
    <property type="entry name" value="ENDO-BETA-1,4-GLUCANASE A"/>
    <property type="match status" value="1"/>
</dbReference>
<dbReference type="InterPro" id="IPR000254">
    <property type="entry name" value="CBD"/>
</dbReference>
<name>A0A4S4LQE2_9APHY</name>
<proteinExistence type="inferred from homology"/>
<evidence type="ECO:0000256" key="6">
    <source>
        <dbReference type="ARBA" id="ARBA00023295"/>
    </source>
</evidence>
<dbReference type="GO" id="GO:0030248">
    <property type="term" value="F:cellulose binding"/>
    <property type="evidence" value="ECO:0007669"/>
    <property type="project" value="InterPro"/>
</dbReference>
<evidence type="ECO:0000256" key="2">
    <source>
        <dbReference type="ARBA" id="ARBA00005641"/>
    </source>
</evidence>
<dbReference type="PROSITE" id="PS51164">
    <property type="entry name" value="CBM1_2"/>
    <property type="match status" value="1"/>
</dbReference>
<evidence type="ECO:0000313" key="9">
    <source>
        <dbReference type="EMBL" id="THH13741.1"/>
    </source>
</evidence>
<dbReference type="SUPFAM" id="SSF57180">
    <property type="entry name" value="Cellulose-binding domain"/>
    <property type="match status" value="1"/>
</dbReference>
<dbReference type="Proteomes" id="UP000308730">
    <property type="component" value="Unassembled WGS sequence"/>
</dbReference>
<accession>A0A4S4LQE2</accession>
<gene>
    <name evidence="9" type="ORF">EUX98_g9687</name>
</gene>
<evidence type="ECO:0000256" key="4">
    <source>
        <dbReference type="ARBA" id="ARBA00022729"/>
    </source>
</evidence>
<evidence type="ECO:0000256" key="5">
    <source>
        <dbReference type="ARBA" id="ARBA00022801"/>
    </source>
</evidence>
<keyword evidence="10" id="KW-1185">Reference proteome</keyword>
<dbReference type="PANTHER" id="PTHR34142:SF1">
    <property type="entry name" value="GLYCOSIDE HYDROLASE FAMILY 5 DOMAIN-CONTAINING PROTEIN"/>
    <property type="match status" value="1"/>
</dbReference>
<keyword evidence="6 7" id="KW-0326">Glycosidase</keyword>
<reference evidence="9 10" key="1">
    <citation type="submission" date="2019-02" db="EMBL/GenBank/DDBJ databases">
        <title>Genome sequencing of the rare red list fungi Antrodiella citrinella (Flaviporus citrinellus).</title>
        <authorList>
            <person name="Buettner E."/>
            <person name="Kellner H."/>
        </authorList>
    </citation>
    <scope>NUCLEOTIDE SEQUENCE [LARGE SCALE GENOMIC DNA]</scope>
    <source>
        <strain evidence="9 10">DSM 108506</strain>
    </source>
</reference>
<dbReference type="GO" id="GO:0005576">
    <property type="term" value="C:extracellular region"/>
    <property type="evidence" value="ECO:0007669"/>
    <property type="project" value="InterPro"/>
</dbReference>
<organism evidence="9 10">
    <name type="scientific">Antrodiella citrinella</name>
    <dbReference type="NCBI Taxonomy" id="2447956"/>
    <lineage>
        <taxon>Eukaryota</taxon>
        <taxon>Fungi</taxon>
        <taxon>Dikarya</taxon>
        <taxon>Basidiomycota</taxon>
        <taxon>Agaricomycotina</taxon>
        <taxon>Agaricomycetes</taxon>
        <taxon>Polyporales</taxon>
        <taxon>Steccherinaceae</taxon>
        <taxon>Antrodiella</taxon>
    </lineage>
</organism>
<dbReference type="SUPFAM" id="SSF51445">
    <property type="entry name" value="(Trans)glycosidases"/>
    <property type="match status" value="1"/>
</dbReference>
<dbReference type="InterPro" id="IPR035971">
    <property type="entry name" value="CBD_sf"/>
</dbReference>
<evidence type="ECO:0000256" key="1">
    <source>
        <dbReference type="ARBA" id="ARBA00000966"/>
    </source>
</evidence>
<sequence length="227" mass="24133">MNWTGSTTCDTGSVCTELNSYYFQCLPGTATTPPPSSPPNTTSSAPSSSACPSARTKFSLFGVNESGAEFGNTVIPGVLGTDYTWPSPSSIDYFTGQGFKAFRIPFLMERMSPPATGLTGPLNQTYLSGLQTLVSYITGKGAFAIIDPHNFMIYNGATITSTSDFQAWWKTLTERGGAGGAGGACAELLAFSPEALSMSAFSYESRKQDAVGQFDHPYDEAGRCRSY</sequence>
<dbReference type="OrthoDB" id="5823761at2759"/>
<dbReference type="InterPro" id="IPR001547">
    <property type="entry name" value="Glyco_hydro_5"/>
</dbReference>
<comment type="similarity">
    <text evidence="2 7">Belongs to the glycosyl hydrolase 5 (cellulase A) family.</text>
</comment>
<dbReference type="EMBL" id="SGPM01001026">
    <property type="protein sequence ID" value="THH13741.1"/>
    <property type="molecule type" value="Genomic_DNA"/>
</dbReference>
<dbReference type="Pfam" id="PF00734">
    <property type="entry name" value="CBM_1"/>
    <property type="match status" value="1"/>
</dbReference>
<evidence type="ECO:0000256" key="7">
    <source>
        <dbReference type="RuleBase" id="RU361153"/>
    </source>
</evidence>
<evidence type="ECO:0000313" key="10">
    <source>
        <dbReference type="Proteomes" id="UP000308730"/>
    </source>
</evidence>
<comment type="caution">
    <text evidence="9">The sequence shown here is derived from an EMBL/GenBank/DDBJ whole genome shotgun (WGS) entry which is preliminary data.</text>
</comment>
<keyword evidence="4" id="KW-0732">Signal</keyword>
<dbReference type="Gene3D" id="3.20.20.80">
    <property type="entry name" value="Glycosidases"/>
    <property type="match status" value="1"/>
</dbReference>
<dbReference type="InterPro" id="IPR017853">
    <property type="entry name" value="GH"/>
</dbReference>
<dbReference type="AlphaFoldDB" id="A0A4S4LQE2"/>